<dbReference type="PROSITE" id="PS50828">
    <property type="entry name" value="SMR"/>
    <property type="match status" value="1"/>
</dbReference>
<dbReference type="Proteomes" id="UP000034883">
    <property type="component" value="Chromosome"/>
</dbReference>
<name>A0A0F6W9Y8_9BACT</name>
<dbReference type="PANTHER" id="PTHR35562:SF2">
    <property type="entry name" value="DNA ENDONUCLEASE SMRA-RELATED"/>
    <property type="match status" value="1"/>
</dbReference>
<organism evidence="2 3">
    <name type="scientific">Sandaracinus amylolyticus</name>
    <dbReference type="NCBI Taxonomy" id="927083"/>
    <lineage>
        <taxon>Bacteria</taxon>
        <taxon>Pseudomonadati</taxon>
        <taxon>Myxococcota</taxon>
        <taxon>Polyangia</taxon>
        <taxon>Polyangiales</taxon>
        <taxon>Sandaracinaceae</taxon>
        <taxon>Sandaracinus</taxon>
    </lineage>
</organism>
<dbReference type="STRING" id="927083.DB32_008264"/>
<evidence type="ECO:0000313" key="2">
    <source>
        <dbReference type="EMBL" id="AKF11115.1"/>
    </source>
</evidence>
<reference evidence="2 3" key="1">
    <citation type="submission" date="2015-03" db="EMBL/GenBank/DDBJ databases">
        <title>Genome assembly of Sandaracinus amylolyticus DSM 53668.</title>
        <authorList>
            <person name="Sharma G."/>
            <person name="Subramanian S."/>
        </authorList>
    </citation>
    <scope>NUCLEOTIDE SEQUENCE [LARGE SCALE GENOMIC DNA]</scope>
    <source>
        <strain evidence="2 3">DSM 53668</strain>
    </source>
</reference>
<keyword evidence="3" id="KW-1185">Reference proteome</keyword>
<accession>A0A0F6W9Y8</accession>
<protein>
    <submittedName>
        <fullName evidence="2">Recombination inhibitory protein MutS2</fullName>
    </submittedName>
</protein>
<dbReference type="SUPFAM" id="SSF160443">
    <property type="entry name" value="SMR domain-like"/>
    <property type="match status" value="1"/>
</dbReference>
<dbReference type="Pfam" id="PF01713">
    <property type="entry name" value="Smr"/>
    <property type="match status" value="1"/>
</dbReference>
<evidence type="ECO:0000313" key="3">
    <source>
        <dbReference type="Proteomes" id="UP000034883"/>
    </source>
</evidence>
<dbReference type="InterPro" id="IPR002625">
    <property type="entry name" value="Smr_dom"/>
</dbReference>
<dbReference type="KEGG" id="samy:DB32_008264"/>
<dbReference type="InterPro" id="IPR036063">
    <property type="entry name" value="Smr_dom_sf"/>
</dbReference>
<sequence>MSDDDDDFRPDAVVALPIDGVLDLHTFDPRELGDLLPTWIDECRAHGLFELRIVHGKGTGALRRSVHAILARRDDVLEYRLAPPERGGWGATLVTLRKL</sequence>
<dbReference type="AlphaFoldDB" id="A0A0F6W9Y8"/>
<dbReference type="PANTHER" id="PTHR35562">
    <property type="entry name" value="DNA ENDONUCLEASE SMRA-RELATED"/>
    <property type="match status" value="1"/>
</dbReference>
<proteinExistence type="predicted"/>
<dbReference type="RefSeq" id="WP_053238015.1">
    <property type="nucleotide sequence ID" value="NZ_CP011125.1"/>
</dbReference>
<evidence type="ECO:0000259" key="1">
    <source>
        <dbReference type="PROSITE" id="PS50828"/>
    </source>
</evidence>
<dbReference type="Gene3D" id="3.30.1370.110">
    <property type="match status" value="1"/>
</dbReference>
<dbReference type="SMART" id="SM00463">
    <property type="entry name" value="SMR"/>
    <property type="match status" value="1"/>
</dbReference>
<feature type="domain" description="Smr" evidence="1">
    <location>
        <begin position="22"/>
        <end position="97"/>
    </location>
</feature>
<dbReference type="EMBL" id="CP011125">
    <property type="protein sequence ID" value="AKF11115.1"/>
    <property type="molecule type" value="Genomic_DNA"/>
</dbReference>
<gene>
    <name evidence="2" type="ORF">DB32_008264</name>
</gene>